<evidence type="ECO:0000313" key="1">
    <source>
        <dbReference type="EMBL" id="KAI3765715.1"/>
    </source>
</evidence>
<comment type="caution">
    <text evidence="1">The sequence shown here is derived from an EMBL/GenBank/DDBJ whole genome shotgun (WGS) entry which is preliminary data.</text>
</comment>
<proteinExistence type="predicted"/>
<dbReference type="Proteomes" id="UP001055811">
    <property type="component" value="Linkage Group LG03"/>
</dbReference>
<gene>
    <name evidence="1" type="ORF">L2E82_15757</name>
</gene>
<keyword evidence="2" id="KW-1185">Reference proteome</keyword>
<protein>
    <submittedName>
        <fullName evidence="1">Uncharacterized protein</fullName>
    </submittedName>
</protein>
<evidence type="ECO:0000313" key="2">
    <source>
        <dbReference type="Proteomes" id="UP001055811"/>
    </source>
</evidence>
<dbReference type="EMBL" id="CM042011">
    <property type="protein sequence ID" value="KAI3765715.1"/>
    <property type="molecule type" value="Genomic_DNA"/>
</dbReference>
<reference evidence="1 2" key="2">
    <citation type="journal article" date="2022" name="Mol. Ecol. Resour.">
        <title>The genomes of chicory, endive, great burdock and yacon provide insights into Asteraceae paleo-polyploidization history and plant inulin production.</title>
        <authorList>
            <person name="Fan W."/>
            <person name="Wang S."/>
            <person name="Wang H."/>
            <person name="Wang A."/>
            <person name="Jiang F."/>
            <person name="Liu H."/>
            <person name="Zhao H."/>
            <person name="Xu D."/>
            <person name="Zhang Y."/>
        </authorList>
    </citation>
    <scope>NUCLEOTIDE SEQUENCE [LARGE SCALE GENOMIC DNA]</scope>
    <source>
        <strain evidence="2">cv. Punajuju</strain>
        <tissue evidence="1">Leaves</tissue>
    </source>
</reference>
<accession>A0ACB9F439</accession>
<reference evidence="2" key="1">
    <citation type="journal article" date="2022" name="Mol. Ecol. Resour.">
        <title>The genomes of chicory, endive, great burdock and yacon provide insights into Asteraceae palaeo-polyploidization history and plant inulin production.</title>
        <authorList>
            <person name="Fan W."/>
            <person name="Wang S."/>
            <person name="Wang H."/>
            <person name="Wang A."/>
            <person name="Jiang F."/>
            <person name="Liu H."/>
            <person name="Zhao H."/>
            <person name="Xu D."/>
            <person name="Zhang Y."/>
        </authorList>
    </citation>
    <scope>NUCLEOTIDE SEQUENCE [LARGE SCALE GENOMIC DNA]</scope>
    <source>
        <strain evidence="2">cv. Punajuju</strain>
    </source>
</reference>
<sequence length="106" mass="11816">MNIVKHKDTAGCVKLWEITKGIVIQDYGQKVLMMEPKMKSSHGGFWIVSCIIAPPPPRENTKVKSLASGISESEELKSKFPPKKLPNVPCESMSVNMKNLQEDCTK</sequence>
<name>A0ACB9F439_CICIN</name>
<organism evidence="1 2">
    <name type="scientific">Cichorium intybus</name>
    <name type="common">Chicory</name>
    <dbReference type="NCBI Taxonomy" id="13427"/>
    <lineage>
        <taxon>Eukaryota</taxon>
        <taxon>Viridiplantae</taxon>
        <taxon>Streptophyta</taxon>
        <taxon>Embryophyta</taxon>
        <taxon>Tracheophyta</taxon>
        <taxon>Spermatophyta</taxon>
        <taxon>Magnoliopsida</taxon>
        <taxon>eudicotyledons</taxon>
        <taxon>Gunneridae</taxon>
        <taxon>Pentapetalae</taxon>
        <taxon>asterids</taxon>
        <taxon>campanulids</taxon>
        <taxon>Asterales</taxon>
        <taxon>Asteraceae</taxon>
        <taxon>Cichorioideae</taxon>
        <taxon>Cichorieae</taxon>
        <taxon>Cichoriinae</taxon>
        <taxon>Cichorium</taxon>
    </lineage>
</organism>